<evidence type="ECO:0000313" key="1">
    <source>
        <dbReference type="EMBL" id="GER36991.1"/>
    </source>
</evidence>
<dbReference type="Proteomes" id="UP000325081">
    <property type="component" value="Unassembled WGS sequence"/>
</dbReference>
<gene>
    <name evidence="1" type="ORF">STAS_13378</name>
</gene>
<proteinExistence type="predicted"/>
<dbReference type="InterPro" id="IPR035979">
    <property type="entry name" value="RBD_domain_sf"/>
</dbReference>
<organism evidence="1 2">
    <name type="scientific">Striga asiatica</name>
    <name type="common">Asiatic witchweed</name>
    <name type="synonym">Buchnera asiatica</name>
    <dbReference type="NCBI Taxonomy" id="4170"/>
    <lineage>
        <taxon>Eukaryota</taxon>
        <taxon>Viridiplantae</taxon>
        <taxon>Streptophyta</taxon>
        <taxon>Embryophyta</taxon>
        <taxon>Tracheophyta</taxon>
        <taxon>Spermatophyta</taxon>
        <taxon>Magnoliopsida</taxon>
        <taxon>eudicotyledons</taxon>
        <taxon>Gunneridae</taxon>
        <taxon>Pentapetalae</taxon>
        <taxon>asterids</taxon>
        <taxon>lamiids</taxon>
        <taxon>Lamiales</taxon>
        <taxon>Orobanchaceae</taxon>
        <taxon>Buchnereae</taxon>
        <taxon>Striga</taxon>
    </lineage>
</organism>
<keyword evidence="2" id="KW-1185">Reference proteome</keyword>
<evidence type="ECO:0000313" key="2">
    <source>
        <dbReference type="Proteomes" id="UP000325081"/>
    </source>
</evidence>
<dbReference type="EMBL" id="BKCP01005261">
    <property type="protein sequence ID" value="GER36991.1"/>
    <property type="molecule type" value="Genomic_DNA"/>
</dbReference>
<dbReference type="AlphaFoldDB" id="A0A5A7PWE7"/>
<dbReference type="SUPFAM" id="SSF54928">
    <property type="entry name" value="RNA-binding domain, RBD"/>
    <property type="match status" value="1"/>
</dbReference>
<dbReference type="OrthoDB" id="435402at2759"/>
<sequence length="296" mass="34122">MLGSLNLYLRGKCKSQCKEILIVGTTVTMSIEPQLQGAQGRDKMTYTQNEAGNKRRPEELEVRPPKRVLRSKTLWSAQGIGGEPANRSFNKEHVFGEAGNIKDITIREPHDVRDPKKCTTTYKLISKKLHALVEYNTVEAAEKVVATLNNKQDWRYGLRSKRGAVLKYWNQLDMRRITIQVNNTKIHTMMRMWIMRQKYHVTNGHGHGTQFLSHGKEPSKLPPRSRMPDGTRGFVMGRGWPLADSSALLMDFRNKWWWIASMEKEEKEWRSEAEVVRLAMTDWVEFSGCTSALGRF</sequence>
<reference evidence="2" key="1">
    <citation type="journal article" date="2019" name="Curr. Biol.">
        <title>Genome Sequence of Striga asiatica Provides Insight into the Evolution of Plant Parasitism.</title>
        <authorList>
            <person name="Yoshida S."/>
            <person name="Kim S."/>
            <person name="Wafula E.K."/>
            <person name="Tanskanen J."/>
            <person name="Kim Y.M."/>
            <person name="Honaas L."/>
            <person name="Yang Z."/>
            <person name="Spallek T."/>
            <person name="Conn C.E."/>
            <person name="Ichihashi Y."/>
            <person name="Cheong K."/>
            <person name="Cui S."/>
            <person name="Der J.P."/>
            <person name="Gundlach H."/>
            <person name="Jiao Y."/>
            <person name="Hori C."/>
            <person name="Ishida J.K."/>
            <person name="Kasahara H."/>
            <person name="Kiba T."/>
            <person name="Kim M.S."/>
            <person name="Koo N."/>
            <person name="Laohavisit A."/>
            <person name="Lee Y.H."/>
            <person name="Lumba S."/>
            <person name="McCourt P."/>
            <person name="Mortimer J.C."/>
            <person name="Mutuku J.M."/>
            <person name="Nomura T."/>
            <person name="Sasaki-Sekimoto Y."/>
            <person name="Seto Y."/>
            <person name="Wang Y."/>
            <person name="Wakatake T."/>
            <person name="Sakakibara H."/>
            <person name="Demura T."/>
            <person name="Yamaguchi S."/>
            <person name="Yoneyama K."/>
            <person name="Manabe R.I."/>
            <person name="Nelson D.C."/>
            <person name="Schulman A.H."/>
            <person name="Timko M.P."/>
            <person name="dePamphilis C.W."/>
            <person name="Choi D."/>
            <person name="Shirasu K."/>
        </authorList>
    </citation>
    <scope>NUCLEOTIDE SEQUENCE [LARGE SCALE GENOMIC DNA]</scope>
    <source>
        <strain evidence="2">cv. UVA1</strain>
    </source>
</reference>
<comment type="caution">
    <text evidence="1">The sequence shown here is derived from an EMBL/GenBank/DDBJ whole genome shotgun (WGS) entry which is preliminary data.</text>
</comment>
<name>A0A5A7PWE7_STRAF</name>
<protein>
    <submittedName>
        <fullName evidence="1">RNA-binding protein</fullName>
    </submittedName>
</protein>
<dbReference type="GO" id="GO:0003676">
    <property type="term" value="F:nucleic acid binding"/>
    <property type="evidence" value="ECO:0007669"/>
    <property type="project" value="InterPro"/>
</dbReference>
<accession>A0A5A7PWE7</accession>